<sequence>MTLKFPAANKLVVLLAAAAVTATAFGMTSASAQTPAKRKQQEQYDRDGHRYYGAQGPNRVYQQGPRTRVYVTTRSWLDAGTEVLPGDRKFTDYAFPPEIGYPSFARENNNRPIDRQPLSPPADLGGYPRTFPLY</sequence>
<dbReference type="RefSeq" id="WP_212492894.1">
    <property type="nucleotide sequence ID" value="NZ_JAFCJH010000012.1"/>
</dbReference>
<dbReference type="EMBL" id="JAFCJH010000012">
    <property type="protein sequence ID" value="MBR0796573.1"/>
    <property type="molecule type" value="Genomic_DNA"/>
</dbReference>
<feature type="region of interest" description="Disordered" evidence="1">
    <location>
        <begin position="28"/>
        <end position="58"/>
    </location>
</feature>
<evidence type="ECO:0000313" key="3">
    <source>
        <dbReference type="EMBL" id="MBR0796573.1"/>
    </source>
</evidence>
<protein>
    <submittedName>
        <fullName evidence="3">Uncharacterized protein</fullName>
    </submittedName>
</protein>
<evidence type="ECO:0000256" key="2">
    <source>
        <dbReference type="SAM" id="SignalP"/>
    </source>
</evidence>
<proteinExistence type="predicted"/>
<feature type="compositionally biased region" description="Basic and acidic residues" evidence="1">
    <location>
        <begin position="39"/>
        <end position="50"/>
    </location>
</feature>
<dbReference type="Proteomes" id="UP001315278">
    <property type="component" value="Unassembled WGS sequence"/>
</dbReference>
<keyword evidence="4" id="KW-1185">Reference proteome</keyword>
<reference evidence="4" key="1">
    <citation type="journal article" date="2021" name="ISME J.">
        <title>Evolutionary origin and ecological implication of a unique nif island in free-living Bradyrhizobium lineages.</title>
        <authorList>
            <person name="Tao J."/>
        </authorList>
    </citation>
    <scope>NUCLEOTIDE SEQUENCE [LARGE SCALE GENOMIC DNA]</scope>
    <source>
        <strain evidence="4">SZCCT0434</strain>
    </source>
</reference>
<feature type="region of interest" description="Disordered" evidence="1">
    <location>
        <begin position="101"/>
        <end position="134"/>
    </location>
</feature>
<comment type="caution">
    <text evidence="3">The sequence shown here is derived from an EMBL/GenBank/DDBJ whole genome shotgun (WGS) entry which is preliminary data.</text>
</comment>
<name>A0ABS5FIF3_9BRAD</name>
<keyword evidence="2" id="KW-0732">Signal</keyword>
<organism evidence="3 4">
    <name type="scientific">Bradyrhizobium jicamae</name>
    <dbReference type="NCBI Taxonomy" id="280332"/>
    <lineage>
        <taxon>Bacteria</taxon>
        <taxon>Pseudomonadati</taxon>
        <taxon>Pseudomonadota</taxon>
        <taxon>Alphaproteobacteria</taxon>
        <taxon>Hyphomicrobiales</taxon>
        <taxon>Nitrobacteraceae</taxon>
        <taxon>Bradyrhizobium</taxon>
    </lineage>
</organism>
<accession>A0ABS5FIF3</accession>
<evidence type="ECO:0000256" key="1">
    <source>
        <dbReference type="SAM" id="MobiDB-lite"/>
    </source>
</evidence>
<evidence type="ECO:0000313" key="4">
    <source>
        <dbReference type="Proteomes" id="UP001315278"/>
    </source>
</evidence>
<gene>
    <name evidence="3" type="ORF">JQ615_14350</name>
</gene>
<feature type="chain" id="PRO_5045836006" evidence="2">
    <location>
        <begin position="33"/>
        <end position="134"/>
    </location>
</feature>
<feature type="signal peptide" evidence="2">
    <location>
        <begin position="1"/>
        <end position="32"/>
    </location>
</feature>